<organism evidence="1 2">
    <name type="scientific">Patulibacter brassicae</name>
    <dbReference type="NCBI Taxonomy" id="1705717"/>
    <lineage>
        <taxon>Bacteria</taxon>
        <taxon>Bacillati</taxon>
        <taxon>Actinomycetota</taxon>
        <taxon>Thermoleophilia</taxon>
        <taxon>Solirubrobacterales</taxon>
        <taxon>Patulibacteraceae</taxon>
        <taxon>Patulibacter</taxon>
    </lineage>
</organism>
<evidence type="ECO:0000313" key="2">
    <source>
        <dbReference type="Proteomes" id="UP001277761"/>
    </source>
</evidence>
<keyword evidence="2" id="KW-1185">Reference proteome</keyword>
<sequence length="170" mass="18866">MHEFDAIAGGWDAVCSASGDHGVLRLSAFRRVERLPGAGAPPAHLVTYRCADGCGERHTLLMSGEELDWSPIATALPAHFDLMTGRMAVEPDAGVERWWRSMRDGHWPVTLRCEHHAGPVPAWPSCLRALEPDDERDVRWLLVHWRCPLCECDGSQVMRPAALELVPRAA</sequence>
<comment type="caution">
    <text evidence="1">The sequence shown here is derived from an EMBL/GenBank/DDBJ whole genome shotgun (WGS) entry which is preliminary data.</text>
</comment>
<proteinExistence type="predicted"/>
<gene>
    <name evidence="1" type="ORF">SK069_08435</name>
</gene>
<dbReference type="RefSeq" id="WP_319953769.1">
    <property type="nucleotide sequence ID" value="NZ_JAXAVX010000003.1"/>
</dbReference>
<dbReference type="Proteomes" id="UP001277761">
    <property type="component" value="Unassembled WGS sequence"/>
</dbReference>
<accession>A0ABU4VIH1</accession>
<evidence type="ECO:0000313" key="1">
    <source>
        <dbReference type="EMBL" id="MDX8151615.1"/>
    </source>
</evidence>
<protein>
    <submittedName>
        <fullName evidence="1">Uncharacterized protein</fullName>
    </submittedName>
</protein>
<reference evidence="1 2" key="1">
    <citation type="submission" date="2023-11" db="EMBL/GenBank/DDBJ databases">
        <authorList>
            <person name="Xu M."/>
            <person name="Jiang T."/>
        </authorList>
    </citation>
    <scope>NUCLEOTIDE SEQUENCE [LARGE SCALE GENOMIC DNA]</scope>
    <source>
        <strain evidence="1 2">SD</strain>
    </source>
</reference>
<dbReference type="EMBL" id="JAXAVX010000003">
    <property type="protein sequence ID" value="MDX8151615.1"/>
    <property type="molecule type" value="Genomic_DNA"/>
</dbReference>
<name>A0ABU4VIH1_9ACTN</name>